<sequence length="188" mass="20387">MRQKQHGFTLIELVVVIIVLAILAVIAAQKYLDIKRDAAISDVKATAAAYQQSLTFVHSRWQILGNQRAMNDLPGFGNNDLDINGLGYPLGSDKGNPMGQPKNIGRGQQGCVDLWNGLLTNPPSVSIANSNNDSDYESYRHQADVNPDGETQCSYVLRSLGDTGNRNQADIKIVYDSVAGTAKAVIKN</sequence>
<dbReference type="InterPro" id="IPR045584">
    <property type="entry name" value="Pilin-like"/>
</dbReference>
<name>A0ABT3I7S2_9GAMM</name>
<dbReference type="Proteomes" id="UP001163714">
    <property type="component" value="Unassembled WGS sequence"/>
</dbReference>
<proteinExistence type="predicted"/>
<dbReference type="PROSITE" id="PS00409">
    <property type="entry name" value="PROKAR_NTER_METHYL"/>
    <property type="match status" value="1"/>
</dbReference>
<dbReference type="SUPFAM" id="SSF54523">
    <property type="entry name" value="Pili subunits"/>
    <property type="match status" value="1"/>
</dbReference>
<keyword evidence="3" id="KW-1185">Reference proteome</keyword>
<reference evidence="2" key="1">
    <citation type="submission" date="2022-10" db="EMBL/GenBank/DDBJ databases">
        <title>Shewanella flava sp. nov, isolated from the estuary of the Fenhe River into the Yellow River.</title>
        <authorList>
            <person name="Li Y."/>
        </authorList>
    </citation>
    <scope>NUCLEOTIDE SEQUENCE</scope>
    <source>
        <strain evidence="2">FYR11-62</strain>
    </source>
</reference>
<keyword evidence="1" id="KW-0472">Membrane</keyword>
<evidence type="ECO:0000313" key="3">
    <source>
        <dbReference type="Proteomes" id="UP001163714"/>
    </source>
</evidence>
<keyword evidence="1" id="KW-0812">Transmembrane</keyword>
<keyword evidence="1" id="KW-1133">Transmembrane helix</keyword>
<protein>
    <submittedName>
        <fullName evidence="2">Prepilin-type N-terminal cleavage/methylation domain-containing protein</fullName>
    </submittedName>
</protein>
<evidence type="ECO:0000256" key="1">
    <source>
        <dbReference type="SAM" id="Phobius"/>
    </source>
</evidence>
<dbReference type="Pfam" id="PF07963">
    <property type="entry name" value="N_methyl"/>
    <property type="match status" value="1"/>
</dbReference>
<dbReference type="EMBL" id="JAPDMX010000012">
    <property type="protein sequence ID" value="MCW3172109.1"/>
    <property type="molecule type" value="Genomic_DNA"/>
</dbReference>
<dbReference type="NCBIfam" id="TIGR02532">
    <property type="entry name" value="IV_pilin_GFxxxE"/>
    <property type="match status" value="1"/>
</dbReference>
<organism evidence="2 3">
    <name type="scientific">Shewanella subflava</name>
    <dbReference type="NCBI Taxonomy" id="2986476"/>
    <lineage>
        <taxon>Bacteria</taxon>
        <taxon>Pseudomonadati</taxon>
        <taxon>Pseudomonadota</taxon>
        <taxon>Gammaproteobacteria</taxon>
        <taxon>Alteromonadales</taxon>
        <taxon>Shewanellaceae</taxon>
        <taxon>Shewanella</taxon>
    </lineage>
</organism>
<dbReference type="Gene3D" id="3.30.700.10">
    <property type="entry name" value="Glycoprotein, Type 4 Pilin"/>
    <property type="match status" value="1"/>
</dbReference>
<evidence type="ECO:0000313" key="2">
    <source>
        <dbReference type="EMBL" id="MCW3172109.1"/>
    </source>
</evidence>
<dbReference type="InterPro" id="IPR012902">
    <property type="entry name" value="N_methyl_site"/>
</dbReference>
<comment type="caution">
    <text evidence="2">The sequence shown here is derived from an EMBL/GenBank/DDBJ whole genome shotgun (WGS) entry which is preliminary data.</text>
</comment>
<feature type="transmembrane region" description="Helical" evidence="1">
    <location>
        <begin position="7"/>
        <end position="28"/>
    </location>
</feature>
<accession>A0ABT3I7S2</accession>
<gene>
    <name evidence="2" type="ORF">OHT75_06435</name>
</gene>